<dbReference type="InterPro" id="IPR051696">
    <property type="entry name" value="DENN_Domain_GEFs"/>
</dbReference>
<gene>
    <name evidence="2" type="ORF">TSPGSL018_31600</name>
</gene>
<dbReference type="PROSITE" id="PS50211">
    <property type="entry name" value="DENN"/>
    <property type="match status" value="1"/>
</dbReference>
<dbReference type="Gene3D" id="3.40.50.11500">
    <property type="match status" value="1"/>
</dbReference>
<feature type="domain" description="UDENN" evidence="1">
    <location>
        <begin position="1"/>
        <end position="235"/>
    </location>
</feature>
<proteinExistence type="predicted"/>
<dbReference type="PANTHER" id="PTHR12296:SF21">
    <property type="entry name" value="DENN DOMAIN-CONTAINING PROTEIN 3"/>
    <property type="match status" value="1"/>
</dbReference>
<evidence type="ECO:0000259" key="1">
    <source>
        <dbReference type="PROSITE" id="PS50211"/>
    </source>
</evidence>
<dbReference type="Pfam" id="PF02141">
    <property type="entry name" value="DENN"/>
    <property type="match status" value="1"/>
</dbReference>
<dbReference type="GO" id="GO:0032483">
    <property type="term" value="P:regulation of Rab protein signal transduction"/>
    <property type="evidence" value="ECO:0007669"/>
    <property type="project" value="TreeGrafter"/>
</dbReference>
<dbReference type="SMART" id="SM00799">
    <property type="entry name" value="DENN"/>
    <property type="match status" value="1"/>
</dbReference>
<dbReference type="InterPro" id="IPR043153">
    <property type="entry name" value="DENN_C"/>
</dbReference>
<dbReference type="AlphaFoldDB" id="A0A061QLT2"/>
<dbReference type="InterPro" id="IPR001194">
    <property type="entry name" value="cDENN_dom"/>
</dbReference>
<sequence>MSLRRITQCFSPGQIVQLFVVASILERQVLFTGDSIGTISSCAETLRLLLFPLRWAHVYVPVLPLMLVEAIQAPTPYIMGLLYGMGAPHGRIPRGVLVANTDEGTIHRAGDGRNLLKLPPTEGARLQRGLRALLSAGSTEVLPMFSERDRRTVRVHSSQLAGKLWGRKHDLVLRGLFWECVRSLLARCSTADADGNRSPRAKDTAGEGAAFLLELKQTQALQIYLEEEGRSSRLALGPSADLQTSQGLAQEPEADEVQFITLPPSEGLKRPTDSFSLAQRNLTWSGSPCRPDRAAVLAASRLSRAECAHQRSASEFVQP</sequence>
<reference evidence="2" key="1">
    <citation type="submission" date="2014-05" db="EMBL/GenBank/DDBJ databases">
        <title>The transcriptome of the halophilic microalga Tetraselmis sp. GSL018 isolated from the Great Salt Lake, Utah.</title>
        <authorList>
            <person name="Jinkerson R.E."/>
            <person name="D'Adamo S."/>
            <person name="Posewitz M.C."/>
        </authorList>
    </citation>
    <scope>NUCLEOTIDE SEQUENCE</scope>
    <source>
        <strain evidence="2">GSL018</strain>
    </source>
</reference>
<accession>A0A061QLT2</accession>
<name>A0A061QLT2_9CHLO</name>
<evidence type="ECO:0000313" key="2">
    <source>
        <dbReference type="EMBL" id="JAC59346.1"/>
    </source>
</evidence>
<organism evidence="2">
    <name type="scientific">Tetraselmis sp. GSL018</name>
    <dbReference type="NCBI Taxonomy" id="582737"/>
    <lineage>
        <taxon>Eukaryota</taxon>
        <taxon>Viridiplantae</taxon>
        <taxon>Chlorophyta</taxon>
        <taxon>core chlorophytes</taxon>
        <taxon>Chlorodendrophyceae</taxon>
        <taxon>Chlorodendrales</taxon>
        <taxon>Chlorodendraceae</taxon>
        <taxon>Tetraselmis</taxon>
    </lineage>
</organism>
<dbReference type="EMBL" id="GBEZ01028039">
    <property type="protein sequence ID" value="JAC59346.1"/>
    <property type="molecule type" value="Transcribed_RNA"/>
</dbReference>
<protein>
    <submittedName>
        <fullName evidence="2">Stomatal cytokinesis-defective 1 family protein</fullName>
    </submittedName>
</protein>
<dbReference type="PANTHER" id="PTHR12296">
    <property type="entry name" value="DENN DOMAIN-CONTAINING PROTEIN 4"/>
    <property type="match status" value="1"/>
</dbReference>
<dbReference type="GO" id="GO:0031410">
    <property type="term" value="C:cytoplasmic vesicle"/>
    <property type="evidence" value="ECO:0007669"/>
    <property type="project" value="TreeGrafter"/>
</dbReference>
<dbReference type="InterPro" id="IPR037516">
    <property type="entry name" value="Tripartite_DENN"/>
</dbReference>